<evidence type="ECO:0000313" key="1">
    <source>
        <dbReference type="EMBL" id="MCQ4839709.1"/>
    </source>
</evidence>
<sequence>MKKGYKSPEDFETIDELCHTLRLPAGEQGKCARYTIEAAQHGQPEDFYAKLMS</sequence>
<dbReference type="Proteomes" id="UP001524473">
    <property type="component" value="Unassembled WGS sequence"/>
</dbReference>
<accession>A0ABT1RYE5</accession>
<reference evidence="1 2" key="1">
    <citation type="submission" date="2022-06" db="EMBL/GenBank/DDBJ databases">
        <title>Isolation of gut microbiota from human fecal samples.</title>
        <authorList>
            <person name="Pamer E.G."/>
            <person name="Barat B."/>
            <person name="Waligurski E."/>
            <person name="Medina S."/>
            <person name="Paddock L."/>
            <person name="Mostad J."/>
        </authorList>
    </citation>
    <scope>NUCLEOTIDE SEQUENCE [LARGE SCALE GENOMIC DNA]</scope>
    <source>
        <strain evidence="1 2">DFI.9.73</strain>
    </source>
</reference>
<name>A0ABT1RYE5_9FIRM</name>
<evidence type="ECO:0000313" key="2">
    <source>
        <dbReference type="Proteomes" id="UP001524473"/>
    </source>
</evidence>
<gene>
    <name evidence="1" type="ORF">NE695_07260</name>
</gene>
<keyword evidence="2" id="KW-1185">Reference proteome</keyword>
<organism evidence="1 2">
    <name type="scientific">Neglectibacter timonensis</name>
    <dbReference type="NCBI Taxonomy" id="1776382"/>
    <lineage>
        <taxon>Bacteria</taxon>
        <taxon>Bacillati</taxon>
        <taxon>Bacillota</taxon>
        <taxon>Clostridia</taxon>
        <taxon>Eubacteriales</taxon>
        <taxon>Oscillospiraceae</taxon>
        <taxon>Neglectibacter</taxon>
    </lineage>
</organism>
<comment type="caution">
    <text evidence="1">The sequence shown here is derived from an EMBL/GenBank/DDBJ whole genome shotgun (WGS) entry which is preliminary data.</text>
</comment>
<dbReference type="EMBL" id="JANFZH010000013">
    <property type="protein sequence ID" value="MCQ4839709.1"/>
    <property type="molecule type" value="Genomic_DNA"/>
</dbReference>
<dbReference type="RefSeq" id="WP_256191744.1">
    <property type="nucleotide sequence ID" value="NZ_JANFZG010000005.1"/>
</dbReference>
<proteinExistence type="predicted"/>
<protein>
    <submittedName>
        <fullName evidence="1">Uncharacterized protein</fullName>
    </submittedName>
</protein>